<reference evidence="5" key="1">
    <citation type="submission" date="2017-06" db="EMBL/GenBank/DDBJ databases">
        <authorList>
            <person name="Varghese N."/>
            <person name="Submissions S."/>
        </authorList>
    </citation>
    <scope>NUCLEOTIDE SEQUENCE [LARGE SCALE GENOMIC DNA]</scope>
    <source>
        <strain evidence="5">DSM 26170</strain>
    </source>
</reference>
<reference evidence="3" key="2">
    <citation type="submission" date="2017-06" db="EMBL/GenBank/DDBJ databases">
        <authorList>
            <person name="Kim H.J."/>
            <person name="Triplett B.A."/>
        </authorList>
    </citation>
    <scope>NUCLEOTIDE SEQUENCE [LARGE SCALE GENOMIC DNA]</scope>
    <source>
        <strain evidence="3">DSM 26170</strain>
    </source>
</reference>
<reference evidence="4 6" key="3">
    <citation type="submission" date="2019-02" db="EMBL/GenBank/DDBJ databases">
        <authorList>
            <person name="Zhang G."/>
        </authorList>
    </citation>
    <scope>NUCLEOTIDE SEQUENCE [LARGE SCALE GENOMIC DNA]</scope>
    <source>
        <strain evidence="4 6">CMB17</strain>
    </source>
</reference>
<keyword evidence="6" id="KW-1185">Reference proteome</keyword>
<evidence type="ECO:0000313" key="3">
    <source>
        <dbReference type="EMBL" id="SNR72338.1"/>
    </source>
</evidence>
<dbReference type="RefSeq" id="WP_127898013.1">
    <property type="nucleotide sequence ID" value="NZ_FZNM01000021.1"/>
</dbReference>
<dbReference type="Proteomes" id="UP000198409">
    <property type="component" value="Unassembled WGS sequence"/>
</dbReference>
<feature type="signal peptide" evidence="2">
    <location>
        <begin position="1"/>
        <end position="20"/>
    </location>
</feature>
<dbReference type="OrthoDB" id="8480653at2"/>
<name>A0A238YNF8_9RHOB</name>
<feature type="region of interest" description="Disordered" evidence="1">
    <location>
        <begin position="98"/>
        <end position="129"/>
    </location>
</feature>
<sequence length="129" mass="14147">MRRLFIAVLMIFSFVTVALAVPAHGARMATVSQTIASKHEAPHRTAYSSPEACQEDRICSGSDGFCYFVCSGMGSWFVSDQPGNAIQPTSARWALPETTNLAGLSPERNERPPNPSLAENQWLHKRTPI</sequence>
<evidence type="ECO:0000256" key="1">
    <source>
        <dbReference type="SAM" id="MobiDB-lite"/>
    </source>
</evidence>
<evidence type="ECO:0000313" key="5">
    <source>
        <dbReference type="Proteomes" id="UP000198409"/>
    </source>
</evidence>
<dbReference type="AlphaFoldDB" id="A0A238YNF8"/>
<dbReference type="EMBL" id="SIRL01000019">
    <property type="protein sequence ID" value="TBN46471.1"/>
    <property type="molecule type" value="Genomic_DNA"/>
</dbReference>
<protein>
    <submittedName>
        <fullName evidence="3">Uncharacterized protein</fullName>
    </submittedName>
</protein>
<accession>A0A238YNF8</accession>
<gene>
    <name evidence="4" type="ORF">EYF88_16835</name>
    <name evidence="3" type="ORF">SAMN06265378_1216</name>
</gene>
<evidence type="ECO:0000256" key="2">
    <source>
        <dbReference type="SAM" id="SignalP"/>
    </source>
</evidence>
<evidence type="ECO:0000313" key="6">
    <source>
        <dbReference type="Proteomes" id="UP000292859"/>
    </source>
</evidence>
<organism evidence="3 5">
    <name type="scientific">Paracoccus sediminis</name>
    <dbReference type="NCBI Taxonomy" id="1214787"/>
    <lineage>
        <taxon>Bacteria</taxon>
        <taxon>Pseudomonadati</taxon>
        <taxon>Pseudomonadota</taxon>
        <taxon>Alphaproteobacteria</taxon>
        <taxon>Rhodobacterales</taxon>
        <taxon>Paracoccaceae</taxon>
        <taxon>Paracoccus</taxon>
    </lineage>
</organism>
<keyword evidence="2" id="KW-0732">Signal</keyword>
<evidence type="ECO:0000313" key="4">
    <source>
        <dbReference type="EMBL" id="TBN46471.1"/>
    </source>
</evidence>
<dbReference type="EMBL" id="FZNM01000021">
    <property type="protein sequence ID" value="SNR72338.1"/>
    <property type="molecule type" value="Genomic_DNA"/>
</dbReference>
<proteinExistence type="predicted"/>
<feature type="chain" id="PRO_5013031644" evidence="2">
    <location>
        <begin position="21"/>
        <end position="129"/>
    </location>
</feature>
<dbReference type="Proteomes" id="UP000292859">
    <property type="component" value="Unassembled WGS sequence"/>
</dbReference>